<dbReference type="GO" id="GO:0003723">
    <property type="term" value="F:RNA binding"/>
    <property type="evidence" value="ECO:0007669"/>
    <property type="project" value="InterPro"/>
</dbReference>
<dbReference type="PROSITE" id="PS00531">
    <property type="entry name" value="RNASE_T2_2"/>
    <property type="match status" value="1"/>
</dbReference>
<dbReference type="InterPro" id="IPR036430">
    <property type="entry name" value="RNase_T2-like_sf"/>
</dbReference>
<dbReference type="OrthoDB" id="5427350at2759"/>
<evidence type="ECO:0000256" key="4">
    <source>
        <dbReference type="RuleBase" id="RU004328"/>
    </source>
</evidence>
<comment type="similarity">
    <text evidence="1 4">Belongs to the RNase T2 family.</text>
</comment>
<dbReference type="Proteomes" id="UP000572817">
    <property type="component" value="Unassembled WGS sequence"/>
</dbReference>
<feature type="domain" description="DUF7605" evidence="7">
    <location>
        <begin position="880"/>
        <end position="1054"/>
    </location>
</feature>
<feature type="signal peptide" evidence="6">
    <location>
        <begin position="1"/>
        <end position="18"/>
    </location>
</feature>
<dbReference type="InterPro" id="IPR001568">
    <property type="entry name" value="RNase_T2-like"/>
</dbReference>
<evidence type="ECO:0000256" key="5">
    <source>
        <dbReference type="SAM" id="MobiDB-lite"/>
    </source>
</evidence>
<sequence length="1142" mass="127723">MLVPRLILGAASLSLAAAASLHSPYNGNCSRHDLNVLSCSPESLTTDACCVESPGGLLLLTQLYSSTAGGPENTWTIHGLWNDFCNGSYPSSCDNTRNYVGIASTLEEYRQNSLLDYMKENWRNDPVITTSNGTDEELWEHEWSKHGTCMTTLRPSCYTHYTPELELIEFLQEVVYLHKQLPTKDYLASCGIVPASNTTYALADLEACFVKVTGGYLPHIGCTNGSLSEVWYYHHLAGRVKGGHYVPTNTTSDSTYESPTLGEVAMEDGSPLTPAPSSGGSRVSPQSPVLKHETSNSQTEYKPLVDESHELPTAIKLEPGVQHGQVIFTQHTTPTPFTVESTPPVPEARIDTSLQSHFSPITPSQTSDGKSSQKRDFEAMHNGEGLEEGDAKYDPSKESLPKTAINHSSFVSAEKMARGVLCEISETISQSPDIDEDFEYLRDMAVRTQTISYPSEIKIGLKGDSEVENGQGSATATDAIFSLFSNKEECKDLEATKKFLSTAKLRGDPRIIAQLKVWLDALFKELGVDAGKYTISAPSPDLLKEQVAPFLQHVNGDRPSPWPLVKTVRTYIDCPILAQDIVLADLPGTNDINQTRIQATKVYMGGVYHTGVVARIERVQTDAATHRSLVEAYRRKRGPNVFMVATHADCITANRDRYISMASASAGDVRELAVLKDELGMLASELEGMKSKKDQAKARKDYDLLDELETRGNELRTARLAKETRISEICRGIRNNKVRKSLIDKHYTMMKKEILPVFCVSNSEYMAHVVGYDPEHKPKMSVEATEIPRLRAYIHALPAERKMMAFKHHVKYRLPSLLNTLAMTCSQSSLKRRGHLERVLLEEQGTISKEIREVFQNLLEADILGSLGKIKHPKNKTVYIAAARANLTEYSTWTSSTQKAFCQHKGKWRTKKVGHQDWNARMLEPVIKDIESDLRRWEDLSEEVGRVLSEKVVGIVQSLIQKLEDEAGPSKAVLKPFFEDLCLKIDEIDTECKARADLVEKGFWAIRDSIISTTELEQCYLVQALEETYAECANMSGQGVRMKRLEKFMSKLTEKGAKGPWNVIHDKAKRAAQKLIQQHIEEFTKQILEIFEKFHGTFLRLFKTDQNDAPGIKALREKLMQKLPYWTARISTIQSLIRESEG</sequence>
<dbReference type="GO" id="GO:0033897">
    <property type="term" value="F:ribonuclease T2 activity"/>
    <property type="evidence" value="ECO:0007669"/>
    <property type="project" value="UniProtKB-EC"/>
</dbReference>
<comment type="caution">
    <text evidence="8">The sequence shown here is derived from an EMBL/GenBank/DDBJ whole genome shotgun (WGS) entry which is preliminary data.</text>
</comment>
<evidence type="ECO:0000256" key="2">
    <source>
        <dbReference type="ARBA" id="ARBA00012571"/>
    </source>
</evidence>
<reference evidence="8" key="1">
    <citation type="submission" date="2020-04" db="EMBL/GenBank/DDBJ databases">
        <title>Genome Assembly and Annotation of Botryosphaeria dothidea sdau 11-99, a Latent Pathogen of Apple Fruit Ring Rot in China.</title>
        <authorList>
            <person name="Yu C."/>
            <person name="Diao Y."/>
            <person name="Lu Q."/>
            <person name="Zhao J."/>
            <person name="Cui S."/>
            <person name="Peng C."/>
            <person name="He B."/>
            <person name="Liu H."/>
        </authorList>
    </citation>
    <scope>NUCLEOTIDE SEQUENCE [LARGE SCALE GENOMIC DNA]</scope>
    <source>
        <strain evidence="8">Sdau11-99</strain>
    </source>
</reference>
<accession>A0A8H4N9V2</accession>
<dbReference type="EMBL" id="WWBZ02000002">
    <property type="protein sequence ID" value="KAF4312643.1"/>
    <property type="molecule type" value="Genomic_DNA"/>
</dbReference>
<organism evidence="8 9">
    <name type="scientific">Botryosphaeria dothidea</name>
    <dbReference type="NCBI Taxonomy" id="55169"/>
    <lineage>
        <taxon>Eukaryota</taxon>
        <taxon>Fungi</taxon>
        <taxon>Dikarya</taxon>
        <taxon>Ascomycota</taxon>
        <taxon>Pezizomycotina</taxon>
        <taxon>Dothideomycetes</taxon>
        <taxon>Dothideomycetes incertae sedis</taxon>
        <taxon>Botryosphaeriales</taxon>
        <taxon>Botryosphaeriaceae</taxon>
        <taxon>Botryosphaeria</taxon>
    </lineage>
</organism>
<dbReference type="InterPro" id="IPR033130">
    <property type="entry name" value="RNase_T2_His_AS_2"/>
</dbReference>
<dbReference type="Pfam" id="PF24564">
    <property type="entry name" value="DUF7605"/>
    <property type="match status" value="1"/>
</dbReference>
<keyword evidence="9" id="KW-1185">Reference proteome</keyword>
<dbReference type="EC" id="4.6.1.19" evidence="2"/>
<feature type="region of interest" description="Disordered" evidence="5">
    <location>
        <begin position="354"/>
        <end position="377"/>
    </location>
</feature>
<dbReference type="SUPFAM" id="SSF55895">
    <property type="entry name" value="Ribonuclease Rh-like"/>
    <property type="match status" value="1"/>
</dbReference>
<feature type="region of interest" description="Disordered" evidence="5">
    <location>
        <begin position="264"/>
        <end position="304"/>
    </location>
</feature>
<keyword evidence="3" id="KW-0378">Hydrolase</keyword>
<keyword evidence="6" id="KW-0732">Signal</keyword>
<proteinExistence type="inferred from homology"/>
<feature type="chain" id="PRO_5034361776" description="ribonuclease T2" evidence="6">
    <location>
        <begin position="19"/>
        <end position="1142"/>
    </location>
</feature>
<keyword evidence="3" id="KW-0540">Nuclease</keyword>
<dbReference type="PANTHER" id="PTHR36681">
    <property type="entry name" value="NUCLEAR GTPASE, GERMINAL CENTER-ASSOCIATED, TANDEM DUPLICATE 3"/>
    <property type="match status" value="1"/>
</dbReference>
<dbReference type="PANTHER" id="PTHR36681:SF3">
    <property type="entry name" value="NUCLEAR GTPASE, GERMINAL CENTER-ASSOCIATED, TANDEM DUPLICATE 3"/>
    <property type="match status" value="1"/>
</dbReference>
<evidence type="ECO:0000259" key="7">
    <source>
        <dbReference type="Pfam" id="PF24564"/>
    </source>
</evidence>
<gene>
    <name evidence="8" type="ORF">GTA08_BOTSDO11563</name>
</gene>
<evidence type="ECO:0000313" key="9">
    <source>
        <dbReference type="Proteomes" id="UP000572817"/>
    </source>
</evidence>
<name>A0A8H4N9V2_9PEZI</name>
<evidence type="ECO:0000256" key="1">
    <source>
        <dbReference type="ARBA" id="ARBA00007469"/>
    </source>
</evidence>
<protein>
    <recommendedName>
        <fullName evidence="2">ribonuclease T2</fullName>
        <ecNumber evidence="2">4.6.1.19</ecNumber>
    </recommendedName>
</protein>
<dbReference type="AlphaFoldDB" id="A0A8H4N9V2"/>
<evidence type="ECO:0000256" key="3">
    <source>
        <dbReference type="ARBA" id="ARBA00022759"/>
    </source>
</evidence>
<dbReference type="InterPro" id="IPR056024">
    <property type="entry name" value="DUF7605"/>
</dbReference>
<dbReference type="Pfam" id="PF00445">
    <property type="entry name" value="Ribonuclease_T2"/>
    <property type="match status" value="1"/>
</dbReference>
<feature type="compositionally biased region" description="Polar residues" evidence="5">
    <location>
        <begin position="275"/>
        <end position="287"/>
    </location>
</feature>
<feature type="compositionally biased region" description="Polar residues" evidence="5">
    <location>
        <begin position="354"/>
        <end position="370"/>
    </location>
</feature>
<keyword evidence="3" id="KW-0255">Endonuclease</keyword>
<evidence type="ECO:0000256" key="6">
    <source>
        <dbReference type="SAM" id="SignalP"/>
    </source>
</evidence>
<evidence type="ECO:0000313" key="8">
    <source>
        <dbReference type="EMBL" id="KAF4312643.1"/>
    </source>
</evidence>
<dbReference type="Gene3D" id="3.90.730.10">
    <property type="entry name" value="Ribonuclease T2-like"/>
    <property type="match status" value="1"/>
</dbReference>